<feature type="region of interest" description="Disordered" evidence="1">
    <location>
        <begin position="46"/>
        <end position="83"/>
    </location>
</feature>
<feature type="region of interest" description="Disordered" evidence="1">
    <location>
        <begin position="1"/>
        <end position="26"/>
    </location>
</feature>
<comment type="caution">
    <text evidence="2">The sequence shown here is derived from an EMBL/GenBank/DDBJ whole genome shotgun (WGS) entry which is preliminary data.</text>
</comment>
<sequence>MAGSSSDRYRPAPLNTSPPAAGRTGMGGASAGYGAYYQDPSATGFSPATGMQQNTMGYHQSTTGYGQDARQTPNFPGSYNPNMMYNVPQAGAQSAVYDTPGSSFDLRQPAAQQIMSTDVTNTYFPSEPTNAAAASGMQQQQPSTAQSAAVYQQGSTDTRNSMLNYPSNVAGMGTMATQATSSVPDVSMEESGDYQGNTDLNQAYSQYQDALKEVFSNIKKGALAAAGESLRSVSEWLLSNVNELGLTSDDQNLHSDRIKLWNDFNHAWLGIFQMQKELIEGGGQLARGQSMITEENAQKMMDDLVRLCDNIERYGLVDYQYGVWEEQIAAIVTECLDFYKYDEHAGAAAGSGR</sequence>
<dbReference type="OrthoDB" id="5552418at2759"/>
<protein>
    <submittedName>
        <fullName evidence="2">Uncharacterized protein</fullName>
    </submittedName>
</protein>
<name>A0A9W8YPM5_9PEZI</name>
<evidence type="ECO:0000256" key="1">
    <source>
        <dbReference type="SAM" id="MobiDB-lite"/>
    </source>
</evidence>
<dbReference type="EMBL" id="JAPEVB010000004">
    <property type="protein sequence ID" value="KAJ4389114.1"/>
    <property type="molecule type" value="Genomic_DNA"/>
</dbReference>
<evidence type="ECO:0000313" key="2">
    <source>
        <dbReference type="EMBL" id="KAJ4389114.1"/>
    </source>
</evidence>
<dbReference type="AlphaFoldDB" id="A0A9W8YPM5"/>
<keyword evidence="3" id="KW-1185">Reference proteome</keyword>
<organism evidence="2 3">
    <name type="scientific">Gnomoniopsis smithogilvyi</name>
    <dbReference type="NCBI Taxonomy" id="1191159"/>
    <lineage>
        <taxon>Eukaryota</taxon>
        <taxon>Fungi</taxon>
        <taxon>Dikarya</taxon>
        <taxon>Ascomycota</taxon>
        <taxon>Pezizomycotina</taxon>
        <taxon>Sordariomycetes</taxon>
        <taxon>Sordariomycetidae</taxon>
        <taxon>Diaporthales</taxon>
        <taxon>Gnomoniaceae</taxon>
        <taxon>Gnomoniopsis</taxon>
    </lineage>
</organism>
<reference evidence="2" key="1">
    <citation type="submission" date="2022-10" db="EMBL/GenBank/DDBJ databases">
        <title>Tapping the CABI collections for fungal endophytes: first genome assemblies for Collariella, Neodidymelliopsis, Ascochyta clinopodiicola, Didymella pomorum, Didymosphaeria variabile, Neocosmospora piperis and Neocucurbitaria cava.</title>
        <authorList>
            <person name="Hill R."/>
        </authorList>
    </citation>
    <scope>NUCLEOTIDE SEQUENCE</scope>
    <source>
        <strain evidence="2">IMI 355082</strain>
    </source>
</reference>
<dbReference type="Proteomes" id="UP001140453">
    <property type="component" value="Unassembled WGS sequence"/>
</dbReference>
<evidence type="ECO:0000313" key="3">
    <source>
        <dbReference type="Proteomes" id="UP001140453"/>
    </source>
</evidence>
<accession>A0A9W8YPM5</accession>
<gene>
    <name evidence="2" type="ORF">N0V93_006576</name>
</gene>
<proteinExistence type="predicted"/>